<dbReference type="Pfam" id="PF16734">
    <property type="entry name" value="Pilin_GH"/>
    <property type="match status" value="1"/>
</dbReference>
<gene>
    <name evidence="2" type="ORF">MC7420_5800</name>
</gene>
<evidence type="ECO:0000256" key="1">
    <source>
        <dbReference type="SAM" id="Phobius"/>
    </source>
</evidence>
<organism evidence="2 3">
    <name type="scientific">Coleofasciculus chthonoplastes PCC 7420</name>
    <dbReference type="NCBI Taxonomy" id="118168"/>
    <lineage>
        <taxon>Bacteria</taxon>
        <taxon>Bacillati</taxon>
        <taxon>Cyanobacteriota</taxon>
        <taxon>Cyanophyceae</taxon>
        <taxon>Coleofasciculales</taxon>
        <taxon>Coleofasciculaceae</taxon>
        <taxon>Coleofasciculus</taxon>
    </lineage>
</organism>
<name>B4VVM4_9CYAN</name>
<dbReference type="AlphaFoldDB" id="B4VVM4"/>
<dbReference type="InterPro" id="IPR031975">
    <property type="entry name" value="Pilin_GH"/>
</dbReference>
<dbReference type="Proteomes" id="UP000003835">
    <property type="component" value="Unassembled WGS sequence"/>
</dbReference>
<protein>
    <recommendedName>
        <fullName evidence="4">General secretion pathway protein GspH</fullName>
    </recommendedName>
</protein>
<dbReference type="eggNOG" id="COG4969">
    <property type="taxonomic scope" value="Bacteria"/>
</dbReference>
<accession>B4VVM4</accession>
<keyword evidence="1" id="KW-0472">Membrane</keyword>
<dbReference type="HOGENOM" id="CLU_091705_5_1_3"/>
<evidence type="ECO:0008006" key="4">
    <source>
        <dbReference type="Google" id="ProtNLM"/>
    </source>
</evidence>
<keyword evidence="1" id="KW-1133">Transmembrane helix</keyword>
<dbReference type="STRING" id="118168.MC7420_5800"/>
<evidence type="ECO:0000313" key="2">
    <source>
        <dbReference type="EMBL" id="EDX73920.1"/>
    </source>
</evidence>
<sequence length="172" mass="18564">MGRKTATDATGVGCFLGLMLLIAGFIYILAPMFLNQVFLNQANKTKESEGRTYVGSMNRAQQAYYLTEQSFSRNIHDLGLGIQAETESYTYSTQTTGKAAFNYAISRHDQVPSYVGAVFVVPATDVDADAASDEITTVAILCEADTPGSIKPVVPTYQKGELVCGEGTILLR</sequence>
<evidence type="ECO:0000313" key="3">
    <source>
        <dbReference type="Proteomes" id="UP000003835"/>
    </source>
</evidence>
<keyword evidence="3" id="KW-1185">Reference proteome</keyword>
<dbReference type="OrthoDB" id="455043at2"/>
<keyword evidence="1" id="KW-0812">Transmembrane</keyword>
<proteinExistence type="predicted"/>
<reference evidence="2 3" key="1">
    <citation type="submission" date="2008-07" db="EMBL/GenBank/DDBJ databases">
        <authorList>
            <person name="Tandeau de Marsac N."/>
            <person name="Ferriera S."/>
            <person name="Johnson J."/>
            <person name="Kravitz S."/>
            <person name="Beeson K."/>
            <person name="Sutton G."/>
            <person name="Rogers Y.-H."/>
            <person name="Friedman R."/>
            <person name="Frazier M."/>
            <person name="Venter J.C."/>
        </authorList>
    </citation>
    <scope>NUCLEOTIDE SEQUENCE [LARGE SCALE GENOMIC DNA]</scope>
    <source>
        <strain evidence="2 3">PCC 7420</strain>
    </source>
</reference>
<dbReference type="RefSeq" id="WP_006102683.1">
    <property type="nucleotide sequence ID" value="NZ_DS989855.1"/>
</dbReference>
<dbReference type="EMBL" id="DS989855">
    <property type="protein sequence ID" value="EDX73920.1"/>
    <property type="molecule type" value="Genomic_DNA"/>
</dbReference>
<feature type="transmembrane region" description="Helical" evidence="1">
    <location>
        <begin position="12"/>
        <end position="34"/>
    </location>
</feature>